<dbReference type="EMBL" id="VHIR01000002">
    <property type="protein sequence ID" value="TQE44481.1"/>
    <property type="molecule type" value="Genomic_DNA"/>
</dbReference>
<dbReference type="InterPro" id="IPR050187">
    <property type="entry name" value="Lipid_Phosphate_FormReg"/>
</dbReference>
<name>A0A540R9R4_9CORY</name>
<accession>A0A540R9R4</accession>
<dbReference type="Gene3D" id="3.40.50.10330">
    <property type="entry name" value="Probable inorganic polyphosphate/atp-NAD kinase, domain 1"/>
    <property type="match status" value="1"/>
</dbReference>
<dbReference type="GO" id="GO:0004143">
    <property type="term" value="F:ATP-dependent diacylglycerol kinase activity"/>
    <property type="evidence" value="ECO:0007669"/>
    <property type="project" value="TreeGrafter"/>
</dbReference>
<dbReference type="InterPro" id="IPR016064">
    <property type="entry name" value="NAD/diacylglycerol_kinase_sf"/>
</dbReference>
<organism evidence="4 5">
    <name type="scientific">Corynebacterium phoceense</name>
    <dbReference type="NCBI Taxonomy" id="1686286"/>
    <lineage>
        <taxon>Bacteria</taxon>
        <taxon>Bacillati</taxon>
        <taxon>Actinomycetota</taxon>
        <taxon>Actinomycetes</taxon>
        <taxon>Mycobacteriales</taxon>
        <taxon>Corynebacteriaceae</taxon>
        <taxon>Corynebacterium</taxon>
    </lineage>
</organism>
<evidence type="ECO:0000313" key="5">
    <source>
        <dbReference type="Proteomes" id="UP000318080"/>
    </source>
</evidence>
<feature type="domain" description="DAGKc" evidence="3">
    <location>
        <begin position="1"/>
        <end position="138"/>
    </location>
</feature>
<dbReference type="InterPro" id="IPR017438">
    <property type="entry name" value="ATP-NAD_kinase_N"/>
</dbReference>
<keyword evidence="4" id="KW-0808">Transferase</keyword>
<dbReference type="PANTHER" id="PTHR12358">
    <property type="entry name" value="SPHINGOSINE KINASE"/>
    <property type="match status" value="1"/>
</dbReference>
<evidence type="ECO:0000313" key="4">
    <source>
        <dbReference type="EMBL" id="TQE44481.1"/>
    </source>
</evidence>
<evidence type="ECO:0000256" key="2">
    <source>
        <dbReference type="ARBA" id="ARBA00005983"/>
    </source>
</evidence>
<sequence length="327" mass="35341">MRALLITNPNSTSQSELMLRQVYARLREVPDLHLLVRQSHYPGHAAEMVSTLTRAECDVVIAVGGDGTVNEIVGGLLGSPKNPRPAEEVPVLAVIPAGSANVFARALGFPAEPADAAQTLAECMLYDLRRTIRLGTWESLGADGEAEPDEARWFAVNAGFGLDADVLHAVDKARAKGLAATPLRYLRATLRGWARARVRPPHIDVHAKAGERTLELRGAQLIFASNTNPWTFLGPLPVVTNPRNSFDKGLGVFGLTDIGGIGGFAGLLHLFGAYRLARGRVIQFDDAEWVELGVPGLHRFQADGESEGKLEHVRLRSIPDALEVYSP</sequence>
<comment type="cofactor">
    <cofactor evidence="1">
        <name>Mg(2+)</name>
        <dbReference type="ChEBI" id="CHEBI:18420"/>
    </cofactor>
</comment>
<evidence type="ECO:0000259" key="3">
    <source>
        <dbReference type="PROSITE" id="PS50146"/>
    </source>
</evidence>
<dbReference type="InterPro" id="IPR001206">
    <property type="entry name" value="Diacylglycerol_kinase_cat_dom"/>
</dbReference>
<dbReference type="GO" id="GO:0005886">
    <property type="term" value="C:plasma membrane"/>
    <property type="evidence" value="ECO:0007669"/>
    <property type="project" value="TreeGrafter"/>
</dbReference>
<dbReference type="STRING" id="1686286.GCA_900092335_00346"/>
<dbReference type="SMART" id="SM00046">
    <property type="entry name" value="DAGKc"/>
    <property type="match status" value="1"/>
</dbReference>
<protein>
    <submittedName>
        <fullName evidence="4">Diacylglycerol kinase family lipid kinase</fullName>
    </submittedName>
</protein>
<dbReference type="Proteomes" id="UP000318080">
    <property type="component" value="Unassembled WGS sequence"/>
</dbReference>
<comment type="caution">
    <text evidence="4">The sequence shown here is derived from an EMBL/GenBank/DDBJ whole genome shotgun (WGS) entry which is preliminary data.</text>
</comment>
<dbReference type="Pfam" id="PF00781">
    <property type="entry name" value="DAGK_cat"/>
    <property type="match status" value="1"/>
</dbReference>
<gene>
    <name evidence="4" type="ORF">EJK80_02595</name>
</gene>
<reference evidence="4 5" key="1">
    <citation type="submission" date="2019-06" db="EMBL/GenBank/DDBJ databases">
        <title>Draft genome of C. phoceense Strain 272.</title>
        <authorList>
            <person name="Pacheco L.G.C."/>
            <person name="Barberis C.M."/>
            <person name="Almuzara M.N."/>
            <person name="Traglia G.M."/>
            <person name="Santos C.S."/>
            <person name="Rocha D.J.P.G."/>
            <person name="Aguiar E.R.G.R."/>
            <person name="Vay C.A."/>
        </authorList>
    </citation>
    <scope>NUCLEOTIDE SEQUENCE [LARGE SCALE GENOMIC DNA]</scope>
    <source>
        <strain evidence="4 5">272</strain>
    </source>
</reference>
<dbReference type="PROSITE" id="PS50146">
    <property type="entry name" value="DAGK"/>
    <property type="match status" value="1"/>
</dbReference>
<dbReference type="PANTHER" id="PTHR12358:SF106">
    <property type="entry name" value="LIPID KINASE YEGS"/>
    <property type="match status" value="1"/>
</dbReference>
<keyword evidence="4" id="KW-0418">Kinase</keyword>
<dbReference type="Gene3D" id="2.60.200.40">
    <property type="match status" value="1"/>
</dbReference>
<dbReference type="RefSeq" id="WP_070540263.1">
    <property type="nucleotide sequence ID" value="NZ_JAYWLZ010000010.1"/>
</dbReference>
<evidence type="ECO:0000256" key="1">
    <source>
        <dbReference type="ARBA" id="ARBA00001946"/>
    </source>
</evidence>
<keyword evidence="5" id="KW-1185">Reference proteome</keyword>
<comment type="similarity">
    <text evidence="2">Belongs to the diacylglycerol/lipid kinase family.</text>
</comment>
<dbReference type="AlphaFoldDB" id="A0A540R9R4"/>
<proteinExistence type="inferred from homology"/>
<dbReference type="SUPFAM" id="SSF111331">
    <property type="entry name" value="NAD kinase/diacylglycerol kinase-like"/>
    <property type="match status" value="1"/>
</dbReference>